<proteinExistence type="predicted"/>
<protein>
    <submittedName>
        <fullName evidence="3">Uncharacterized protein</fullName>
    </submittedName>
</protein>
<sequence length="177" mass="18527">MATPVRCQNGAAAGAPSFPMPGHGRGAPAPYAGQAARRPGAAADTPAGAASDAARRIEAGASRPWPWHPHGAGAGLPLHLPSMGGATANLVRYRAGTAGSNGCEILRRLIVVKGGKRTRQDCAQRRDSVTFSGYILRPWVLKNWQLLNISSPQKQLIGVLCILIIKIVAGPFHLADM</sequence>
<reference evidence="3" key="1">
    <citation type="submission" date="2020-10" db="EMBL/GenBank/DDBJ databases">
        <authorList>
            <person name="Han B."/>
            <person name="Lu T."/>
            <person name="Zhao Q."/>
            <person name="Huang X."/>
            <person name="Zhao Y."/>
        </authorList>
    </citation>
    <scope>NUCLEOTIDE SEQUENCE</scope>
</reference>
<dbReference type="AlphaFoldDB" id="A0A811PYD1"/>
<evidence type="ECO:0000313" key="3">
    <source>
        <dbReference type="EMBL" id="CAD6253066.1"/>
    </source>
</evidence>
<feature type="compositionally biased region" description="Low complexity" evidence="1">
    <location>
        <begin position="26"/>
        <end position="52"/>
    </location>
</feature>
<keyword evidence="2" id="KW-0472">Membrane</keyword>
<gene>
    <name evidence="3" type="ORF">NCGR_LOCUS36709</name>
</gene>
<dbReference type="EMBL" id="CAJGYO010000009">
    <property type="protein sequence ID" value="CAD6253066.1"/>
    <property type="molecule type" value="Genomic_DNA"/>
</dbReference>
<accession>A0A811PYD1</accession>
<evidence type="ECO:0000256" key="2">
    <source>
        <dbReference type="SAM" id="Phobius"/>
    </source>
</evidence>
<feature type="transmembrane region" description="Helical" evidence="2">
    <location>
        <begin position="156"/>
        <end position="175"/>
    </location>
</feature>
<comment type="caution">
    <text evidence="3">The sequence shown here is derived from an EMBL/GenBank/DDBJ whole genome shotgun (WGS) entry which is preliminary data.</text>
</comment>
<name>A0A811PYD1_9POAL</name>
<evidence type="ECO:0000313" key="4">
    <source>
        <dbReference type="Proteomes" id="UP000604825"/>
    </source>
</evidence>
<evidence type="ECO:0000256" key="1">
    <source>
        <dbReference type="SAM" id="MobiDB-lite"/>
    </source>
</evidence>
<feature type="region of interest" description="Disordered" evidence="1">
    <location>
        <begin position="1"/>
        <end position="54"/>
    </location>
</feature>
<keyword evidence="2" id="KW-0812">Transmembrane</keyword>
<organism evidence="3 4">
    <name type="scientific">Miscanthus lutarioriparius</name>
    <dbReference type="NCBI Taxonomy" id="422564"/>
    <lineage>
        <taxon>Eukaryota</taxon>
        <taxon>Viridiplantae</taxon>
        <taxon>Streptophyta</taxon>
        <taxon>Embryophyta</taxon>
        <taxon>Tracheophyta</taxon>
        <taxon>Spermatophyta</taxon>
        <taxon>Magnoliopsida</taxon>
        <taxon>Liliopsida</taxon>
        <taxon>Poales</taxon>
        <taxon>Poaceae</taxon>
        <taxon>PACMAD clade</taxon>
        <taxon>Panicoideae</taxon>
        <taxon>Andropogonodae</taxon>
        <taxon>Andropogoneae</taxon>
        <taxon>Saccharinae</taxon>
        <taxon>Miscanthus</taxon>
    </lineage>
</organism>
<keyword evidence="2" id="KW-1133">Transmembrane helix</keyword>
<dbReference type="Proteomes" id="UP000604825">
    <property type="component" value="Unassembled WGS sequence"/>
</dbReference>
<keyword evidence="4" id="KW-1185">Reference proteome</keyword>